<dbReference type="Proteomes" id="UP001331515">
    <property type="component" value="Unassembled WGS sequence"/>
</dbReference>
<comment type="caution">
    <text evidence="1">The sequence shown here is derived from an EMBL/GenBank/DDBJ whole genome shotgun (WGS) entry which is preliminary data.</text>
</comment>
<evidence type="ECO:0000313" key="1">
    <source>
        <dbReference type="EMBL" id="KAK5895773.1"/>
    </source>
</evidence>
<protein>
    <submittedName>
        <fullName evidence="1">Uncharacterized protein</fullName>
    </submittedName>
</protein>
<proteinExistence type="predicted"/>
<dbReference type="AlphaFoldDB" id="A0AAN8C487"/>
<gene>
    <name evidence="1" type="ORF">CgunFtcFv8_009436</name>
</gene>
<sequence>MLVGSDIDADELWSTSRSWRLNRVSCCVFTLGLGGDCSHSQRWVSPQDCMNLCAGPSLHEEEKKVVCSEGDVGKPVDGAV</sequence>
<keyword evidence="2" id="KW-1185">Reference proteome</keyword>
<evidence type="ECO:0000313" key="2">
    <source>
        <dbReference type="Proteomes" id="UP001331515"/>
    </source>
</evidence>
<organism evidence="1 2">
    <name type="scientific">Champsocephalus gunnari</name>
    <name type="common">Mackerel icefish</name>
    <dbReference type="NCBI Taxonomy" id="52237"/>
    <lineage>
        <taxon>Eukaryota</taxon>
        <taxon>Metazoa</taxon>
        <taxon>Chordata</taxon>
        <taxon>Craniata</taxon>
        <taxon>Vertebrata</taxon>
        <taxon>Euteleostomi</taxon>
        <taxon>Actinopterygii</taxon>
        <taxon>Neopterygii</taxon>
        <taxon>Teleostei</taxon>
        <taxon>Neoteleostei</taxon>
        <taxon>Acanthomorphata</taxon>
        <taxon>Eupercaria</taxon>
        <taxon>Perciformes</taxon>
        <taxon>Notothenioidei</taxon>
        <taxon>Channichthyidae</taxon>
        <taxon>Champsocephalus</taxon>
    </lineage>
</organism>
<reference evidence="1 2" key="1">
    <citation type="journal article" date="2023" name="Mol. Biol. Evol.">
        <title>Genomics of Secondarily Temperate Adaptation in the Only Non-Antarctic Icefish.</title>
        <authorList>
            <person name="Rivera-Colon A.G."/>
            <person name="Rayamajhi N."/>
            <person name="Minhas B.F."/>
            <person name="Madrigal G."/>
            <person name="Bilyk K.T."/>
            <person name="Yoon V."/>
            <person name="Hune M."/>
            <person name="Gregory S."/>
            <person name="Cheng C.H.C."/>
            <person name="Catchen J.M."/>
        </authorList>
    </citation>
    <scope>NUCLEOTIDE SEQUENCE [LARGE SCALE GENOMIC DNA]</scope>
    <source>
        <tissue evidence="1">White muscle</tissue>
    </source>
</reference>
<accession>A0AAN8C487</accession>
<dbReference type="EMBL" id="JAURVH010001534">
    <property type="protein sequence ID" value="KAK5895773.1"/>
    <property type="molecule type" value="Genomic_DNA"/>
</dbReference>
<name>A0AAN8C487_CHAGU</name>